<dbReference type="Proteomes" id="UP001630127">
    <property type="component" value="Unassembled WGS sequence"/>
</dbReference>
<evidence type="ECO:0000256" key="2">
    <source>
        <dbReference type="ARBA" id="ARBA00022695"/>
    </source>
</evidence>
<evidence type="ECO:0000259" key="7">
    <source>
        <dbReference type="Pfam" id="PF17917"/>
    </source>
</evidence>
<reference evidence="8 9" key="1">
    <citation type="submission" date="2024-11" db="EMBL/GenBank/DDBJ databases">
        <title>A near-complete genome assembly of Cinchona calisaya.</title>
        <authorList>
            <person name="Lian D.C."/>
            <person name="Zhao X.W."/>
            <person name="Wei L."/>
        </authorList>
    </citation>
    <scope>NUCLEOTIDE SEQUENCE [LARGE SCALE GENOMIC DNA]</scope>
    <source>
        <tissue evidence="8">Nenye</tissue>
    </source>
</reference>
<keyword evidence="3" id="KW-0540">Nuclease</keyword>
<dbReference type="PANTHER" id="PTHR34072:SF55">
    <property type="entry name" value="DNA_RNA POLYMERASES SUPERFAMILY PROTEIN"/>
    <property type="match status" value="1"/>
</dbReference>
<dbReference type="AlphaFoldDB" id="A0ABD2YUM4"/>
<evidence type="ECO:0000313" key="9">
    <source>
        <dbReference type="Proteomes" id="UP001630127"/>
    </source>
</evidence>
<dbReference type="GO" id="GO:0016787">
    <property type="term" value="F:hydrolase activity"/>
    <property type="evidence" value="ECO:0007669"/>
    <property type="project" value="UniProtKB-KW"/>
</dbReference>
<keyword evidence="5" id="KW-0378">Hydrolase</keyword>
<proteinExistence type="predicted"/>
<dbReference type="CDD" id="cd09274">
    <property type="entry name" value="RNase_HI_RT_Ty3"/>
    <property type="match status" value="1"/>
</dbReference>
<evidence type="ECO:0000256" key="1">
    <source>
        <dbReference type="ARBA" id="ARBA00022679"/>
    </source>
</evidence>
<dbReference type="GO" id="GO:0003964">
    <property type="term" value="F:RNA-directed DNA polymerase activity"/>
    <property type="evidence" value="ECO:0007669"/>
    <property type="project" value="UniProtKB-KW"/>
</dbReference>
<comment type="caution">
    <text evidence="8">The sequence shown here is derived from an EMBL/GenBank/DDBJ whole genome shotgun (WGS) entry which is preliminary data.</text>
</comment>
<dbReference type="GO" id="GO:0004519">
    <property type="term" value="F:endonuclease activity"/>
    <property type="evidence" value="ECO:0007669"/>
    <property type="project" value="UniProtKB-KW"/>
</dbReference>
<evidence type="ECO:0000256" key="6">
    <source>
        <dbReference type="ARBA" id="ARBA00022918"/>
    </source>
</evidence>
<sequence>MGLSICEKELLSSITAVFKWRHYLLGYHFIIKNDHESHNYLLEHKITTALEQKWLSKLMGMDYEIQYKKGKDNMVADALSRRLLAGDLASPNREELASVHSLQVAVKPA</sequence>
<accession>A0ABD2YUM4</accession>
<evidence type="ECO:0000256" key="5">
    <source>
        <dbReference type="ARBA" id="ARBA00022801"/>
    </source>
</evidence>
<dbReference type="InterPro" id="IPR041373">
    <property type="entry name" value="RT_RNaseH"/>
</dbReference>
<dbReference type="EMBL" id="JBJUIK010000012">
    <property type="protein sequence ID" value="KAL3509710.1"/>
    <property type="molecule type" value="Genomic_DNA"/>
</dbReference>
<dbReference type="InterPro" id="IPR043502">
    <property type="entry name" value="DNA/RNA_pol_sf"/>
</dbReference>
<dbReference type="PANTHER" id="PTHR34072">
    <property type="entry name" value="ENZYMATIC POLYPROTEIN-RELATED"/>
    <property type="match status" value="1"/>
</dbReference>
<evidence type="ECO:0000313" key="8">
    <source>
        <dbReference type="EMBL" id="KAL3509710.1"/>
    </source>
</evidence>
<dbReference type="Pfam" id="PF17917">
    <property type="entry name" value="RT_RNaseH"/>
    <property type="match status" value="1"/>
</dbReference>
<keyword evidence="6" id="KW-0695">RNA-directed DNA polymerase</keyword>
<gene>
    <name evidence="8" type="ORF">ACH5RR_029111</name>
</gene>
<name>A0ABD2YUM4_9GENT</name>
<keyword evidence="2" id="KW-0548">Nucleotidyltransferase</keyword>
<dbReference type="SUPFAM" id="SSF56672">
    <property type="entry name" value="DNA/RNA polymerases"/>
    <property type="match status" value="1"/>
</dbReference>
<evidence type="ECO:0000256" key="4">
    <source>
        <dbReference type="ARBA" id="ARBA00022759"/>
    </source>
</evidence>
<feature type="domain" description="Reverse transcriptase RNase H-like" evidence="7">
    <location>
        <begin position="4"/>
        <end position="59"/>
    </location>
</feature>
<keyword evidence="1" id="KW-0808">Transferase</keyword>
<keyword evidence="9" id="KW-1185">Reference proteome</keyword>
<evidence type="ECO:0000256" key="3">
    <source>
        <dbReference type="ARBA" id="ARBA00022722"/>
    </source>
</evidence>
<keyword evidence="4" id="KW-0255">Endonuclease</keyword>
<protein>
    <recommendedName>
        <fullName evidence="7">Reverse transcriptase RNase H-like domain-containing protein</fullName>
    </recommendedName>
</protein>
<organism evidence="8 9">
    <name type="scientific">Cinchona calisaya</name>
    <dbReference type="NCBI Taxonomy" id="153742"/>
    <lineage>
        <taxon>Eukaryota</taxon>
        <taxon>Viridiplantae</taxon>
        <taxon>Streptophyta</taxon>
        <taxon>Embryophyta</taxon>
        <taxon>Tracheophyta</taxon>
        <taxon>Spermatophyta</taxon>
        <taxon>Magnoliopsida</taxon>
        <taxon>eudicotyledons</taxon>
        <taxon>Gunneridae</taxon>
        <taxon>Pentapetalae</taxon>
        <taxon>asterids</taxon>
        <taxon>lamiids</taxon>
        <taxon>Gentianales</taxon>
        <taxon>Rubiaceae</taxon>
        <taxon>Cinchonoideae</taxon>
        <taxon>Cinchoneae</taxon>
        <taxon>Cinchona</taxon>
    </lineage>
</organism>